<organism evidence="2 3">
    <name type="scientific">Trinickia dinghuensis</name>
    <dbReference type="NCBI Taxonomy" id="2291023"/>
    <lineage>
        <taxon>Bacteria</taxon>
        <taxon>Pseudomonadati</taxon>
        <taxon>Pseudomonadota</taxon>
        <taxon>Betaproteobacteria</taxon>
        <taxon>Burkholderiales</taxon>
        <taxon>Burkholderiaceae</taxon>
        <taxon>Trinickia</taxon>
    </lineage>
</organism>
<protein>
    <submittedName>
        <fullName evidence="2">DUF3313 domain-containing protein</fullName>
    </submittedName>
</protein>
<dbReference type="InterPro" id="IPR021747">
    <property type="entry name" value="DUF3313"/>
</dbReference>
<gene>
    <name evidence="2" type="ORF">DWV00_00400</name>
</gene>
<dbReference type="RefSeq" id="WP_115532183.1">
    <property type="nucleotide sequence ID" value="NZ_QRGA01000001.1"/>
</dbReference>
<feature type="chain" id="PRO_5017536487" evidence="1">
    <location>
        <begin position="24"/>
        <end position="220"/>
    </location>
</feature>
<accession>A0A3D8K764</accession>
<evidence type="ECO:0000313" key="3">
    <source>
        <dbReference type="Proteomes" id="UP000256838"/>
    </source>
</evidence>
<reference evidence="2 3" key="1">
    <citation type="submission" date="2018-08" db="EMBL/GenBank/DDBJ databases">
        <title>Paraburkholderia sp. DHOM06 isolated from forest soil.</title>
        <authorList>
            <person name="Gao Z.-H."/>
            <person name="Qiu L.-H."/>
        </authorList>
    </citation>
    <scope>NUCLEOTIDE SEQUENCE [LARGE SCALE GENOMIC DNA]</scope>
    <source>
        <strain evidence="2 3">DHOM06</strain>
    </source>
</reference>
<dbReference type="AlphaFoldDB" id="A0A3D8K764"/>
<comment type="caution">
    <text evidence="2">The sequence shown here is derived from an EMBL/GenBank/DDBJ whole genome shotgun (WGS) entry which is preliminary data.</text>
</comment>
<feature type="signal peptide" evidence="1">
    <location>
        <begin position="1"/>
        <end position="23"/>
    </location>
</feature>
<evidence type="ECO:0000313" key="2">
    <source>
        <dbReference type="EMBL" id="RDV00913.1"/>
    </source>
</evidence>
<evidence type="ECO:0000256" key="1">
    <source>
        <dbReference type="SAM" id="SignalP"/>
    </source>
</evidence>
<keyword evidence="1" id="KW-0732">Signal</keyword>
<dbReference type="OrthoDB" id="7585546at2"/>
<dbReference type="Pfam" id="PF11769">
    <property type="entry name" value="DUF3313"/>
    <property type="match status" value="1"/>
</dbReference>
<dbReference type="Proteomes" id="UP000256838">
    <property type="component" value="Unassembled WGS sequence"/>
</dbReference>
<keyword evidence="3" id="KW-1185">Reference proteome</keyword>
<dbReference type="PROSITE" id="PS51257">
    <property type="entry name" value="PROKAR_LIPOPROTEIN"/>
    <property type="match status" value="1"/>
</dbReference>
<proteinExistence type="predicted"/>
<dbReference type="EMBL" id="QRGA01000001">
    <property type="protein sequence ID" value="RDV00913.1"/>
    <property type="molecule type" value="Genomic_DNA"/>
</dbReference>
<sequence length="220" mass="23500">MYLNKKVGFFMMCAAVSAFTGCASEKPVAYSGIASASYLQTNVDDKTGRIPYTYSRQVNWRSYTGVIVDPVEIYRGSDNQFGDMKDEDKLDLANDMQKTFAERLGKRFAASNQPGRGTLRVKLILTGAETTTPFLGQFVHFDIGGNVYNGVAAAAGGKSAFGGSVSFAVEVYDSASGQLLNAYVSKQYPNAMNLAASFGSLGAARTGIDKGADALLARLQ</sequence>
<name>A0A3D8K764_9BURK</name>